<evidence type="ECO:0000313" key="10">
    <source>
        <dbReference type="EMBL" id="CAB4324342.1"/>
    </source>
</evidence>
<evidence type="ECO:0000256" key="2">
    <source>
        <dbReference type="ARBA" id="ARBA00013147"/>
    </source>
</evidence>
<evidence type="ECO:0000256" key="3">
    <source>
        <dbReference type="ARBA" id="ARBA00022605"/>
    </source>
</evidence>
<dbReference type="EMBL" id="CAFBNC010000045">
    <property type="protein sequence ID" value="CAB4937277.1"/>
    <property type="molecule type" value="Genomic_DNA"/>
</dbReference>
<keyword evidence="5" id="KW-0584">Phenylalanine biosynthesis</keyword>
<keyword evidence="6" id="KW-0456">Lyase</keyword>
<dbReference type="PROSITE" id="PS51671">
    <property type="entry name" value="ACT"/>
    <property type="match status" value="1"/>
</dbReference>
<dbReference type="Pfam" id="PF01842">
    <property type="entry name" value="ACT"/>
    <property type="match status" value="1"/>
</dbReference>
<dbReference type="FunFam" id="3.30.70.260:FF:000012">
    <property type="entry name" value="Prephenate dehydratase"/>
    <property type="match status" value="1"/>
</dbReference>
<dbReference type="AlphaFoldDB" id="A0A6J7J3R0"/>
<organism evidence="11">
    <name type="scientific">freshwater metagenome</name>
    <dbReference type="NCBI Taxonomy" id="449393"/>
    <lineage>
        <taxon>unclassified sequences</taxon>
        <taxon>metagenomes</taxon>
        <taxon>ecological metagenomes</taxon>
    </lineage>
</organism>
<keyword evidence="4" id="KW-0057">Aromatic amino acid biosynthesis</keyword>
<dbReference type="Gene3D" id="3.40.190.10">
    <property type="entry name" value="Periplasmic binding protein-like II"/>
    <property type="match status" value="2"/>
</dbReference>
<name>A0A6J7J3R0_9ZZZZ</name>
<protein>
    <recommendedName>
        <fullName evidence="2">prephenate dehydratase</fullName>
        <ecNumber evidence="2">4.2.1.51</ecNumber>
    </recommendedName>
</protein>
<evidence type="ECO:0000256" key="6">
    <source>
        <dbReference type="ARBA" id="ARBA00023239"/>
    </source>
</evidence>
<dbReference type="InterPro" id="IPR001086">
    <property type="entry name" value="Preph_deHydtase"/>
</dbReference>
<dbReference type="SUPFAM" id="SSF55021">
    <property type="entry name" value="ACT-like"/>
    <property type="match status" value="1"/>
</dbReference>
<dbReference type="GO" id="GO:0004664">
    <property type="term" value="F:prephenate dehydratase activity"/>
    <property type="evidence" value="ECO:0007669"/>
    <property type="project" value="UniProtKB-EC"/>
</dbReference>
<dbReference type="GO" id="GO:0009094">
    <property type="term" value="P:L-phenylalanine biosynthetic process"/>
    <property type="evidence" value="ECO:0007669"/>
    <property type="project" value="UniProtKB-UniPathway"/>
</dbReference>
<gene>
    <name evidence="10" type="ORF">UFOPK1392_02108</name>
    <name evidence="11" type="ORF">UFOPK3733_01049</name>
</gene>
<dbReference type="UniPathway" id="UPA00121">
    <property type="reaction ID" value="UER00345"/>
</dbReference>
<dbReference type="EC" id="4.2.1.51" evidence="2"/>
<accession>A0A6J7J3R0</accession>
<dbReference type="SUPFAM" id="SSF53850">
    <property type="entry name" value="Periplasmic binding protein-like II"/>
    <property type="match status" value="1"/>
</dbReference>
<evidence type="ECO:0000256" key="1">
    <source>
        <dbReference type="ARBA" id="ARBA00004741"/>
    </source>
</evidence>
<dbReference type="InterPro" id="IPR045865">
    <property type="entry name" value="ACT-like_dom_sf"/>
</dbReference>
<evidence type="ECO:0000259" key="8">
    <source>
        <dbReference type="PROSITE" id="PS51171"/>
    </source>
</evidence>
<evidence type="ECO:0000313" key="11">
    <source>
        <dbReference type="EMBL" id="CAB4937277.1"/>
    </source>
</evidence>
<dbReference type="EMBL" id="CAEMXZ010000134">
    <property type="protein sequence ID" value="CAB4324342.1"/>
    <property type="molecule type" value="Genomic_DNA"/>
</dbReference>
<dbReference type="PROSITE" id="PS00857">
    <property type="entry name" value="PREPHENATE_DEHYDR_1"/>
    <property type="match status" value="1"/>
</dbReference>
<evidence type="ECO:0000256" key="7">
    <source>
        <dbReference type="ARBA" id="ARBA00047848"/>
    </source>
</evidence>
<evidence type="ECO:0000256" key="5">
    <source>
        <dbReference type="ARBA" id="ARBA00023222"/>
    </source>
</evidence>
<dbReference type="PANTHER" id="PTHR21022:SF19">
    <property type="entry name" value="PREPHENATE DEHYDRATASE-RELATED"/>
    <property type="match status" value="1"/>
</dbReference>
<dbReference type="InterPro" id="IPR018528">
    <property type="entry name" value="Preph_deHydtase_CS"/>
</dbReference>
<sequence>MNAPAEKTTESADWSGRTIAYLGPVGTFSEQALLSQPDLASASVLPMSTFGEVLRATEDGEVDYAFVAIENAIEGTVNATQDALVFDADLFIQREVVLPIHLDLMAQPGVALGDITQVMSYPHALAQCRHYVARELPGAIPEAANSTAEAARLIAAATGELARTGAAIGPSRAAAVYGLEVLAHAIEDHPDNATRFLLVTRDLIPAATGHDKTSIVVFQRADEPGSLLSILHEFADRGINLTKLESRPTRRGLGDYCFLIDLEGHIADELVADALRSLRARQADVKFLGSYPIAGEQAEQVRVEVNDAQREADAWLAALRTRVRR</sequence>
<keyword evidence="3" id="KW-0028">Amino-acid biosynthesis</keyword>
<dbReference type="Pfam" id="PF00800">
    <property type="entry name" value="PDT"/>
    <property type="match status" value="1"/>
</dbReference>
<dbReference type="PROSITE" id="PS51171">
    <property type="entry name" value="PREPHENATE_DEHYDR_3"/>
    <property type="match status" value="1"/>
</dbReference>
<feature type="domain" description="Prephenate dehydratase" evidence="8">
    <location>
        <begin position="18"/>
        <end position="201"/>
    </location>
</feature>
<dbReference type="InterPro" id="IPR008242">
    <property type="entry name" value="Chor_mutase/pphenate_deHydtase"/>
</dbReference>
<dbReference type="PANTHER" id="PTHR21022">
    <property type="entry name" value="PREPHENATE DEHYDRATASE P PROTEIN"/>
    <property type="match status" value="1"/>
</dbReference>
<dbReference type="PROSITE" id="PS00858">
    <property type="entry name" value="PREPHENATE_DEHYDR_2"/>
    <property type="match status" value="1"/>
</dbReference>
<proteinExistence type="predicted"/>
<dbReference type="Gene3D" id="3.30.70.260">
    <property type="match status" value="1"/>
</dbReference>
<dbReference type="GO" id="GO:0005737">
    <property type="term" value="C:cytoplasm"/>
    <property type="evidence" value="ECO:0007669"/>
    <property type="project" value="TreeGrafter"/>
</dbReference>
<dbReference type="CDD" id="cd04905">
    <property type="entry name" value="ACT_CM-PDT"/>
    <property type="match status" value="1"/>
</dbReference>
<dbReference type="CDD" id="cd13633">
    <property type="entry name" value="PBP2_Sa-PDT_like"/>
    <property type="match status" value="1"/>
</dbReference>
<feature type="domain" description="ACT" evidence="9">
    <location>
        <begin position="215"/>
        <end position="292"/>
    </location>
</feature>
<dbReference type="InterPro" id="IPR002912">
    <property type="entry name" value="ACT_dom"/>
</dbReference>
<dbReference type="NCBIfam" id="NF008865">
    <property type="entry name" value="PRK11898.1"/>
    <property type="match status" value="1"/>
</dbReference>
<dbReference type="PIRSF" id="PIRSF001500">
    <property type="entry name" value="Chor_mut_pdt_Ppr"/>
    <property type="match status" value="1"/>
</dbReference>
<comment type="pathway">
    <text evidence="1">Amino-acid biosynthesis; L-phenylalanine biosynthesis; phenylpyruvate from prephenate: step 1/1.</text>
</comment>
<comment type="catalytic activity">
    <reaction evidence="7">
        <text>prephenate + H(+) = 3-phenylpyruvate + CO2 + H2O</text>
        <dbReference type="Rhea" id="RHEA:21648"/>
        <dbReference type="ChEBI" id="CHEBI:15377"/>
        <dbReference type="ChEBI" id="CHEBI:15378"/>
        <dbReference type="ChEBI" id="CHEBI:16526"/>
        <dbReference type="ChEBI" id="CHEBI:18005"/>
        <dbReference type="ChEBI" id="CHEBI:29934"/>
        <dbReference type="EC" id="4.2.1.51"/>
    </reaction>
</comment>
<reference evidence="11" key="1">
    <citation type="submission" date="2020-05" db="EMBL/GenBank/DDBJ databases">
        <authorList>
            <person name="Chiriac C."/>
            <person name="Salcher M."/>
            <person name="Ghai R."/>
            <person name="Kavagutti S V."/>
        </authorList>
    </citation>
    <scope>NUCLEOTIDE SEQUENCE</scope>
</reference>
<evidence type="ECO:0000256" key="4">
    <source>
        <dbReference type="ARBA" id="ARBA00023141"/>
    </source>
</evidence>
<evidence type="ECO:0000259" key="9">
    <source>
        <dbReference type="PROSITE" id="PS51671"/>
    </source>
</evidence>